<evidence type="ECO:0000256" key="8">
    <source>
        <dbReference type="ARBA" id="ARBA00023054"/>
    </source>
</evidence>
<feature type="domain" description="Cux N-terminal" evidence="13">
    <location>
        <begin position="22"/>
        <end position="134"/>
    </location>
</feature>
<accession>A0ABR3V3C9</accession>
<sequence length="580" mass="64838">MAERNSSDATGAEPATESQHTTVNKFQSAISQWRSLDFTTLISNLDNTASEIVAFQRDSTVQRKDLAQKTKDFRKLDDASKLAEIKGLLKAYQTFIDLLTNHSKSVNSSFLHAYTSLSEAPDPYPLLEASVDSMLVAEDTLPKLSQENQHLQNTVTRLTGQLEETESRLQTERDARKKLEDTLESRVKEVEESWTAVVAEKQDNWAAKEKALEEKIENQDRLLNEIKASYEVNQRLGKTGDADDERGHVTSAELDMVHSDLERTSARLAEVEARNEQLRLELAQAKSQVPAQAPTSLEDDPGYMRMRSENSSLIRKLDAARVEKEGLKRDLDAKLRSLEREAALLRDERDGLKAKVQKWSDYDEIKQELEVLKSIEFATGDDDDARDAGDDGPNGGAKGDKLEQLLLARNKKLSDELTILRVSHQDLQSRLQSLQEELSRTNAELEKSQALNEKLENELSTIQTEVTNAFPSGASVAYSRYAPSVAPGRKGGRTSPTSSIISGFNPRDLPDDRPPAAGGGGSGILHMITAQRDRFKKRNAQLEQELSETHRTVSQLRQEIAALQRDNLNLYEKTRPTSPT</sequence>
<keyword evidence="15" id="KW-1185">Reference proteome</keyword>
<reference evidence="14 15" key="1">
    <citation type="journal article" date="2024" name="Commun. Biol.">
        <title>Comparative genomic analysis of thermophilic fungi reveals convergent evolutionary adaptations and gene losses.</title>
        <authorList>
            <person name="Steindorff A.S."/>
            <person name="Aguilar-Pontes M.V."/>
            <person name="Robinson A.J."/>
            <person name="Andreopoulos B."/>
            <person name="LaButti K."/>
            <person name="Kuo A."/>
            <person name="Mondo S."/>
            <person name="Riley R."/>
            <person name="Otillar R."/>
            <person name="Haridas S."/>
            <person name="Lipzen A."/>
            <person name="Grimwood J."/>
            <person name="Schmutz J."/>
            <person name="Clum A."/>
            <person name="Reid I.D."/>
            <person name="Moisan M.C."/>
            <person name="Butler G."/>
            <person name="Nguyen T.T.M."/>
            <person name="Dewar K."/>
            <person name="Conant G."/>
            <person name="Drula E."/>
            <person name="Henrissat B."/>
            <person name="Hansel C."/>
            <person name="Singer S."/>
            <person name="Hutchinson M.I."/>
            <person name="de Vries R.P."/>
            <person name="Natvig D.O."/>
            <person name="Powell A.J."/>
            <person name="Tsang A."/>
            <person name="Grigoriev I.V."/>
        </authorList>
    </citation>
    <scope>NUCLEOTIDE SEQUENCE [LARGE SCALE GENOMIC DNA]</scope>
    <source>
        <strain evidence="14 15">CBS 620.91</strain>
    </source>
</reference>
<feature type="domain" description="CASP C-terminal" evidence="12">
    <location>
        <begin position="432"/>
        <end position="575"/>
    </location>
</feature>
<keyword evidence="4" id="KW-0813">Transport</keyword>
<evidence type="ECO:0000256" key="6">
    <source>
        <dbReference type="ARBA" id="ARBA00022989"/>
    </source>
</evidence>
<keyword evidence="5" id="KW-0812">Transmembrane</keyword>
<comment type="similarity">
    <text evidence="2">Belongs to the CASP family.</text>
</comment>
<feature type="coiled-coil region" evidence="10">
    <location>
        <begin position="148"/>
        <end position="182"/>
    </location>
</feature>
<feature type="region of interest" description="Disordered" evidence="11">
    <location>
        <begin position="485"/>
        <end position="522"/>
    </location>
</feature>
<dbReference type="InterPro" id="IPR057476">
    <property type="entry name" value="Cux_N"/>
</dbReference>
<dbReference type="EMBL" id="JAZGSY010000465">
    <property type="protein sequence ID" value="KAL1836102.1"/>
    <property type="molecule type" value="Genomic_DNA"/>
</dbReference>
<evidence type="ECO:0000256" key="4">
    <source>
        <dbReference type="ARBA" id="ARBA00022448"/>
    </source>
</evidence>
<protein>
    <recommendedName>
        <fullName evidence="3">Protein CASP</fullName>
    </recommendedName>
</protein>
<comment type="subcellular location">
    <subcellularLocation>
        <location evidence="1">Golgi apparatus membrane</location>
        <topology evidence="1">Single-pass type IV membrane protein</topology>
    </subcellularLocation>
</comment>
<feature type="compositionally biased region" description="Polar residues" evidence="11">
    <location>
        <begin position="285"/>
        <end position="295"/>
    </location>
</feature>
<evidence type="ECO:0000313" key="14">
    <source>
        <dbReference type="EMBL" id="KAL1836102.1"/>
    </source>
</evidence>
<evidence type="ECO:0000259" key="12">
    <source>
        <dbReference type="Pfam" id="PF08172"/>
    </source>
</evidence>
<evidence type="ECO:0000256" key="5">
    <source>
        <dbReference type="ARBA" id="ARBA00022692"/>
    </source>
</evidence>
<name>A0ABR3V3C9_HUMIN</name>
<comment type="caution">
    <text evidence="14">The sequence shown here is derived from an EMBL/GenBank/DDBJ whole genome shotgun (WGS) entry which is preliminary data.</text>
</comment>
<dbReference type="InterPro" id="IPR012955">
    <property type="entry name" value="CASP_C"/>
</dbReference>
<keyword evidence="9" id="KW-0472">Membrane</keyword>
<feature type="region of interest" description="Disordered" evidence="11">
    <location>
        <begin position="285"/>
        <end position="304"/>
    </location>
</feature>
<feature type="region of interest" description="Disordered" evidence="11">
    <location>
        <begin position="1"/>
        <end position="23"/>
    </location>
</feature>
<dbReference type="PANTHER" id="PTHR14043">
    <property type="entry name" value="CCAAT DISPLACEMENT PROTEIN-RELATED"/>
    <property type="match status" value="1"/>
</dbReference>
<keyword evidence="7" id="KW-0333">Golgi apparatus</keyword>
<feature type="region of interest" description="Disordered" evidence="11">
    <location>
        <begin position="380"/>
        <end position="400"/>
    </location>
</feature>
<gene>
    <name evidence="14" type="ORF">VTJ49DRAFT_5574</name>
</gene>
<evidence type="ECO:0000313" key="15">
    <source>
        <dbReference type="Proteomes" id="UP001583172"/>
    </source>
</evidence>
<feature type="coiled-coil region" evidence="10">
    <location>
        <begin position="525"/>
        <end position="573"/>
    </location>
</feature>
<evidence type="ECO:0000256" key="1">
    <source>
        <dbReference type="ARBA" id="ARBA00004409"/>
    </source>
</evidence>
<keyword evidence="8 10" id="KW-0175">Coiled coil</keyword>
<organism evidence="14 15">
    <name type="scientific">Humicola insolens</name>
    <name type="common">Soft-rot fungus</name>
    <dbReference type="NCBI Taxonomy" id="85995"/>
    <lineage>
        <taxon>Eukaryota</taxon>
        <taxon>Fungi</taxon>
        <taxon>Dikarya</taxon>
        <taxon>Ascomycota</taxon>
        <taxon>Pezizomycotina</taxon>
        <taxon>Sordariomycetes</taxon>
        <taxon>Sordariomycetidae</taxon>
        <taxon>Sordariales</taxon>
        <taxon>Chaetomiaceae</taxon>
        <taxon>Mycothermus</taxon>
    </lineage>
</organism>
<evidence type="ECO:0000256" key="10">
    <source>
        <dbReference type="SAM" id="Coils"/>
    </source>
</evidence>
<dbReference type="Pfam" id="PF08172">
    <property type="entry name" value="CASP_C"/>
    <property type="match status" value="1"/>
</dbReference>
<dbReference type="Pfam" id="PF25398">
    <property type="entry name" value="CUX1_N"/>
    <property type="match status" value="1"/>
</dbReference>
<feature type="coiled-coil region" evidence="10">
    <location>
        <begin position="417"/>
        <end position="465"/>
    </location>
</feature>
<evidence type="ECO:0000259" key="13">
    <source>
        <dbReference type="Pfam" id="PF25398"/>
    </source>
</evidence>
<keyword evidence="6" id="KW-1133">Transmembrane helix</keyword>
<evidence type="ECO:0000256" key="2">
    <source>
        <dbReference type="ARBA" id="ARBA00006415"/>
    </source>
</evidence>
<proteinExistence type="inferred from homology"/>
<evidence type="ECO:0000256" key="11">
    <source>
        <dbReference type="SAM" id="MobiDB-lite"/>
    </source>
</evidence>
<dbReference type="PANTHER" id="PTHR14043:SF2">
    <property type="entry name" value="HOMEOBOX PROTEIN CUT"/>
    <property type="match status" value="1"/>
</dbReference>
<evidence type="ECO:0000256" key="9">
    <source>
        <dbReference type="ARBA" id="ARBA00023136"/>
    </source>
</evidence>
<evidence type="ECO:0000256" key="7">
    <source>
        <dbReference type="ARBA" id="ARBA00023034"/>
    </source>
</evidence>
<evidence type="ECO:0000256" key="3">
    <source>
        <dbReference type="ARBA" id="ARBA00018691"/>
    </source>
</evidence>
<dbReference type="Proteomes" id="UP001583172">
    <property type="component" value="Unassembled WGS sequence"/>
</dbReference>